<organism evidence="9 10">
    <name type="scientific">Effusibacillus consociatus</name>
    <dbReference type="NCBI Taxonomy" id="1117041"/>
    <lineage>
        <taxon>Bacteria</taxon>
        <taxon>Bacillati</taxon>
        <taxon>Bacillota</taxon>
        <taxon>Bacilli</taxon>
        <taxon>Bacillales</taxon>
        <taxon>Alicyclobacillaceae</taxon>
        <taxon>Effusibacillus</taxon>
    </lineage>
</organism>
<evidence type="ECO:0000256" key="2">
    <source>
        <dbReference type="ARBA" id="ARBA00023015"/>
    </source>
</evidence>
<gene>
    <name evidence="9" type="primary">sigW</name>
    <name evidence="9" type="ORF">ACFO8Q_00575</name>
</gene>
<protein>
    <recommendedName>
        <fullName evidence="6">RNA polymerase sigma factor</fullName>
    </recommendedName>
</protein>
<dbReference type="InterPro" id="IPR000838">
    <property type="entry name" value="RNA_pol_sigma70_ECF_CS"/>
</dbReference>
<dbReference type="CDD" id="cd06171">
    <property type="entry name" value="Sigma70_r4"/>
    <property type="match status" value="1"/>
</dbReference>
<evidence type="ECO:0000256" key="3">
    <source>
        <dbReference type="ARBA" id="ARBA00023082"/>
    </source>
</evidence>
<feature type="domain" description="RNA polymerase sigma-70 region 2" evidence="7">
    <location>
        <begin position="23"/>
        <end position="89"/>
    </location>
</feature>
<dbReference type="Proteomes" id="UP001596002">
    <property type="component" value="Unassembled WGS sequence"/>
</dbReference>
<accession>A0ABV9PUG0</accession>
<name>A0ABV9PUG0_9BACL</name>
<feature type="domain" description="RNA polymerase sigma factor 70 region 4 type 2" evidence="8">
    <location>
        <begin position="128"/>
        <end position="180"/>
    </location>
</feature>
<dbReference type="Pfam" id="PF04542">
    <property type="entry name" value="Sigma70_r2"/>
    <property type="match status" value="1"/>
</dbReference>
<dbReference type="SUPFAM" id="SSF88946">
    <property type="entry name" value="Sigma2 domain of RNA polymerase sigma factors"/>
    <property type="match status" value="1"/>
</dbReference>
<comment type="similarity">
    <text evidence="1 6">Belongs to the sigma-70 factor family. ECF subfamily.</text>
</comment>
<dbReference type="SUPFAM" id="SSF88659">
    <property type="entry name" value="Sigma3 and sigma4 domains of RNA polymerase sigma factors"/>
    <property type="match status" value="1"/>
</dbReference>
<dbReference type="PROSITE" id="PS01063">
    <property type="entry name" value="SIGMA70_ECF"/>
    <property type="match status" value="1"/>
</dbReference>
<keyword evidence="5 6" id="KW-0804">Transcription</keyword>
<evidence type="ECO:0000313" key="10">
    <source>
        <dbReference type="Proteomes" id="UP001596002"/>
    </source>
</evidence>
<dbReference type="InterPro" id="IPR013324">
    <property type="entry name" value="RNA_pol_sigma_r3/r4-like"/>
</dbReference>
<dbReference type="InterPro" id="IPR013249">
    <property type="entry name" value="RNA_pol_sigma70_r4_t2"/>
</dbReference>
<dbReference type="Gene3D" id="1.10.1740.10">
    <property type="match status" value="1"/>
</dbReference>
<dbReference type="PANTHER" id="PTHR43133:SF60">
    <property type="entry name" value="RNA POLYMERASE SIGMA FACTOR SIGV"/>
    <property type="match status" value="1"/>
</dbReference>
<dbReference type="InterPro" id="IPR014284">
    <property type="entry name" value="RNA_pol_sigma-70_dom"/>
</dbReference>
<dbReference type="NCBIfam" id="TIGR02937">
    <property type="entry name" value="sigma70-ECF"/>
    <property type="match status" value="1"/>
</dbReference>
<comment type="caution">
    <text evidence="9">The sequence shown here is derived from an EMBL/GenBank/DDBJ whole genome shotgun (WGS) entry which is preliminary data.</text>
</comment>
<evidence type="ECO:0000256" key="1">
    <source>
        <dbReference type="ARBA" id="ARBA00010641"/>
    </source>
</evidence>
<sequence length="186" mass="21565">MDLLEAKIVKRAQKGDRMAFAELVELYKDKLYNLCYRLMGNSHDAEEVAQEAFLRAYANLKRFDSRHKFATWLFRIATNCCIDRLRKRKASYSLDAPLDDEDGGDMYGILPSKDPMLEERVLTRESRLELQAAIEQLPPSYRAVIVLKYIEELSMQEISDVLSVPVSTVKTRLHRGREALRTYMTP</sequence>
<keyword evidence="3 6" id="KW-0731">Sigma factor</keyword>
<dbReference type="InterPro" id="IPR039425">
    <property type="entry name" value="RNA_pol_sigma-70-like"/>
</dbReference>
<dbReference type="InterPro" id="IPR013325">
    <property type="entry name" value="RNA_pol_sigma_r2"/>
</dbReference>
<evidence type="ECO:0000256" key="5">
    <source>
        <dbReference type="ARBA" id="ARBA00023163"/>
    </source>
</evidence>
<dbReference type="InterPro" id="IPR036388">
    <property type="entry name" value="WH-like_DNA-bd_sf"/>
</dbReference>
<keyword evidence="2 6" id="KW-0805">Transcription regulation</keyword>
<evidence type="ECO:0000256" key="4">
    <source>
        <dbReference type="ARBA" id="ARBA00023125"/>
    </source>
</evidence>
<evidence type="ECO:0000313" key="9">
    <source>
        <dbReference type="EMBL" id="MFC4765901.1"/>
    </source>
</evidence>
<dbReference type="InterPro" id="IPR007627">
    <property type="entry name" value="RNA_pol_sigma70_r2"/>
</dbReference>
<dbReference type="Gene3D" id="1.10.10.10">
    <property type="entry name" value="Winged helix-like DNA-binding domain superfamily/Winged helix DNA-binding domain"/>
    <property type="match status" value="1"/>
</dbReference>
<dbReference type="RefSeq" id="WP_380023481.1">
    <property type="nucleotide sequence ID" value="NZ_JBHSHC010000006.1"/>
</dbReference>
<dbReference type="NCBIfam" id="NF007223">
    <property type="entry name" value="PRK09641.1"/>
    <property type="match status" value="1"/>
</dbReference>
<proteinExistence type="inferred from homology"/>
<reference evidence="10" key="1">
    <citation type="journal article" date="2019" name="Int. J. Syst. Evol. Microbiol.">
        <title>The Global Catalogue of Microorganisms (GCM) 10K type strain sequencing project: providing services to taxonomists for standard genome sequencing and annotation.</title>
        <authorList>
            <consortium name="The Broad Institute Genomics Platform"/>
            <consortium name="The Broad Institute Genome Sequencing Center for Infectious Disease"/>
            <person name="Wu L."/>
            <person name="Ma J."/>
        </authorList>
    </citation>
    <scope>NUCLEOTIDE SEQUENCE [LARGE SCALE GENOMIC DNA]</scope>
    <source>
        <strain evidence="10">WYCCWR 12678</strain>
    </source>
</reference>
<dbReference type="Pfam" id="PF08281">
    <property type="entry name" value="Sigma70_r4_2"/>
    <property type="match status" value="1"/>
</dbReference>
<dbReference type="NCBIfam" id="TIGR02948">
    <property type="entry name" value="SigW_bacill"/>
    <property type="match status" value="1"/>
</dbReference>
<evidence type="ECO:0000256" key="6">
    <source>
        <dbReference type="RuleBase" id="RU000716"/>
    </source>
</evidence>
<dbReference type="PANTHER" id="PTHR43133">
    <property type="entry name" value="RNA POLYMERASE ECF-TYPE SIGMA FACTO"/>
    <property type="match status" value="1"/>
</dbReference>
<dbReference type="InterPro" id="IPR014294">
    <property type="entry name" value="RNA_pol_sigma-W_bacilli"/>
</dbReference>
<evidence type="ECO:0000259" key="8">
    <source>
        <dbReference type="Pfam" id="PF08281"/>
    </source>
</evidence>
<keyword evidence="4 6" id="KW-0238">DNA-binding</keyword>
<dbReference type="EMBL" id="JBHSHC010000006">
    <property type="protein sequence ID" value="MFC4765901.1"/>
    <property type="molecule type" value="Genomic_DNA"/>
</dbReference>
<evidence type="ECO:0000259" key="7">
    <source>
        <dbReference type="Pfam" id="PF04542"/>
    </source>
</evidence>
<keyword evidence="10" id="KW-1185">Reference proteome</keyword>